<organism evidence="2 3">
    <name type="scientific">Tetrahymena thermophila (strain SB210)</name>
    <dbReference type="NCBI Taxonomy" id="312017"/>
    <lineage>
        <taxon>Eukaryota</taxon>
        <taxon>Sar</taxon>
        <taxon>Alveolata</taxon>
        <taxon>Ciliophora</taxon>
        <taxon>Intramacronucleata</taxon>
        <taxon>Oligohymenophorea</taxon>
        <taxon>Hymenostomatida</taxon>
        <taxon>Tetrahymenina</taxon>
        <taxon>Tetrahymenidae</taxon>
        <taxon>Tetrahymena</taxon>
    </lineage>
</organism>
<evidence type="ECO:0000256" key="1">
    <source>
        <dbReference type="SAM" id="Phobius"/>
    </source>
</evidence>
<evidence type="ECO:0000313" key="3">
    <source>
        <dbReference type="Proteomes" id="UP000009168"/>
    </source>
</evidence>
<dbReference type="EMBL" id="GG662556">
    <property type="protein sequence ID" value="EWS72825.1"/>
    <property type="molecule type" value="Genomic_DNA"/>
</dbReference>
<gene>
    <name evidence="2" type="ORF">TTHERM_000566829</name>
</gene>
<sequence>MLRRQCKEISFYYAHYYLILFIFKILIINLTQSTKYANNMKYLNNKRLHIMLSFKFHSYLDWLQIQQELILGQIYQKISHHKSCKKIYKKWLKQLLYQRK</sequence>
<protein>
    <submittedName>
        <fullName evidence="2">Transmembrane protein, putative</fullName>
    </submittedName>
</protein>
<keyword evidence="1" id="KW-1133">Transmembrane helix</keyword>
<dbReference type="AlphaFoldDB" id="W7X0Z6"/>
<reference evidence="3" key="1">
    <citation type="journal article" date="2006" name="PLoS Biol.">
        <title>Macronuclear genome sequence of the ciliate Tetrahymena thermophila, a model eukaryote.</title>
        <authorList>
            <person name="Eisen J.A."/>
            <person name="Coyne R.S."/>
            <person name="Wu M."/>
            <person name="Wu D."/>
            <person name="Thiagarajan M."/>
            <person name="Wortman J.R."/>
            <person name="Badger J.H."/>
            <person name="Ren Q."/>
            <person name="Amedeo P."/>
            <person name="Jones K.M."/>
            <person name="Tallon L.J."/>
            <person name="Delcher A.L."/>
            <person name="Salzberg S.L."/>
            <person name="Silva J.C."/>
            <person name="Haas B.J."/>
            <person name="Majoros W.H."/>
            <person name="Farzad M."/>
            <person name="Carlton J.M."/>
            <person name="Smith R.K. Jr."/>
            <person name="Garg J."/>
            <person name="Pearlman R.E."/>
            <person name="Karrer K.M."/>
            <person name="Sun L."/>
            <person name="Manning G."/>
            <person name="Elde N.C."/>
            <person name="Turkewitz A.P."/>
            <person name="Asai D.J."/>
            <person name="Wilkes D.E."/>
            <person name="Wang Y."/>
            <person name="Cai H."/>
            <person name="Collins K."/>
            <person name="Stewart B.A."/>
            <person name="Lee S.R."/>
            <person name="Wilamowska K."/>
            <person name="Weinberg Z."/>
            <person name="Ruzzo W.L."/>
            <person name="Wloga D."/>
            <person name="Gaertig J."/>
            <person name="Frankel J."/>
            <person name="Tsao C.-C."/>
            <person name="Gorovsky M.A."/>
            <person name="Keeling P.J."/>
            <person name="Waller R.F."/>
            <person name="Patron N.J."/>
            <person name="Cherry J.M."/>
            <person name="Stover N.A."/>
            <person name="Krieger C.J."/>
            <person name="del Toro C."/>
            <person name="Ryder H.F."/>
            <person name="Williamson S.C."/>
            <person name="Barbeau R.A."/>
            <person name="Hamilton E.P."/>
            <person name="Orias E."/>
        </authorList>
    </citation>
    <scope>NUCLEOTIDE SEQUENCE [LARGE SCALE GENOMIC DNA]</scope>
    <source>
        <strain evidence="3">SB210</strain>
    </source>
</reference>
<accession>W7X0Z6</accession>
<keyword evidence="1 2" id="KW-0812">Transmembrane</keyword>
<dbReference type="KEGG" id="tet:TTHERM_000566829"/>
<evidence type="ECO:0000313" key="2">
    <source>
        <dbReference type="EMBL" id="EWS72825.1"/>
    </source>
</evidence>
<proteinExistence type="predicted"/>
<keyword evidence="1" id="KW-0472">Membrane</keyword>
<dbReference type="GeneID" id="24439606"/>
<dbReference type="Proteomes" id="UP000009168">
    <property type="component" value="Unassembled WGS sequence"/>
</dbReference>
<feature type="transmembrane region" description="Helical" evidence="1">
    <location>
        <begin position="12"/>
        <end position="31"/>
    </location>
</feature>
<name>W7X0Z6_TETTS</name>
<dbReference type="InParanoid" id="W7X0Z6"/>
<dbReference type="RefSeq" id="XP_012654651.1">
    <property type="nucleotide sequence ID" value="XM_012799197.1"/>
</dbReference>
<keyword evidence="3" id="KW-1185">Reference proteome</keyword>